<dbReference type="PROSITE" id="PS50240">
    <property type="entry name" value="TRYPSIN_DOM"/>
    <property type="match status" value="1"/>
</dbReference>
<dbReference type="Pfam" id="PF00089">
    <property type="entry name" value="Trypsin"/>
    <property type="match status" value="1"/>
</dbReference>
<protein>
    <submittedName>
        <fullName evidence="3">S1 family peptidase</fullName>
    </submittedName>
</protein>
<feature type="region of interest" description="Disordered" evidence="1">
    <location>
        <begin position="236"/>
        <end position="265"/>
    </location>
</feature>
<dbReference type="InterPro" id="IPR043504">
    <property type="entry name" value="Peptidase_S1_PA_chymotrypsin"/>
</dbReference>
<organism evidence="3 4">
    <name type="scientific">Pendulispora brunnea</name>
    <dbReference type="NCBI Taxonomy" id="2905690"/>
    <lineage>
        <taxon>Bacteria</taxon>
        <taxon>Pseudomonadati</taxon>
        <taxon>Myxococcota</taxon>
        <taxon>Myxococcia</taxon>
        <taxon>Myxococcales</taxon>
        <taxon>Sorangiineae</taxon>
        <taxon>Pendulisporaceae</taxon>
        <taxon>Pendulispora</taxon>
    </lineage>
</organism>
<evidence type="ECO:0000259" key="2">
    <source>
        <dbReference type="PROSITE" id="PS50240"/>
    </source>
</evidence>
<sequence length="316" mass="33233">MWFACVACGSSKEMRASPPRDDAGGAPLALAVESSSPVSGAPSRGRDPAVLALGIAGERLCTGTALGSNLVLTARACVADRDPSSLLLYGGEDPAAQQLLARGRELVVNAAEDAKLALLILDRDLPDTTPVPVREEPPQRTERIRTVSFGQRSTNEPLVKLAREHVAVTDVVEDRFLVAEATCQGDAGGVALDEGTGEVVGIVTQGGNPCDAPAEYARIDIQRSLVEEAMALAKQMRQDDLDAADAGRPRAKSPKKSRPGTDVGQPCQSAFECTTGMCVRDEDQAYCTRSCGSGDRCLAGFRCKEATSVKACIMTL</sequence>
<dbReference type="InterPro" id="IPR001254">
    <property type="entry name" value="Trypsin_dom"/>
</dbReference>
<feature type="domain" description="Peptidase S1" evidence="2">
    <location>
        <begin position="37"/>
        <end position="231"/>
    </location>
</feature>
<evidence type="ECO:0000313" key="3">
    <source>
        <dbReference type="EMBL" id="WXA92497.1"/>
    </source>
</evidence>
<name>A0ABZ2K5J3_9BACT</name>
<dbReference type="Gene3D" id="2.40.10.10">
    <property type="entry name" value="Trypsin-like serine proteases"/>
    <property type="match status" value="1"/>
</dbReference>
<dbReference type="RefSeq" id="WP_394843099.1">
    <property type="nucleotide sequence ID" value="NZ_CP089982.1"/>
</dbReference>
<dbReference type="Proteomes" id="UP001379533">
    <property type="component" value="Chromosome"/>
</dbReference>
<dbReference type="EMBL" id="CP089982">
    <property type="protein sequence ID" value="WXA92497.1"/>
    <property type="molecule type" value="Genomic_DNA"/>
</dbReference>
<evidence type="ECO:0000256" key="1">
    <source>
        <dbReference type="SAM" id="MobiDB-lite"/>
    </source>
</evidence>
<dbReference type="InterPro" id="IPR009003">
    <property type="entry name" value="Peptidase_S1_PA"/>
</dbReference>
<feature type="compositionally biased region" description="Basic and acidic residues" evidence="1">
    <location>
        <begin position="236"/>
        <end position="248"/>
    </location>
</feature>
<reference evidence="3 4" key="1">
    <citation type="submission" date="2021-12" db="EMBL/GenBank/DDBJ databases">
        <title>Discovery of the Pendulisporaceae a myxobacterial family with distinct sporulation behavior and unique specialized metabolism.</title>
        <authorList>
            <person name="Garcia R."/>
            <person name="Popoff A."/>
            <person name="Bader C.D."/>
            <person name="Loehr J."/>
            <person name="Walesch S."/>
            <person name="Walt C."/>
            <person name="Boldt J."/>
            <person name="Bunk B."/>
            <person name="Haeckl F.J.F.P.J."/>
            <person name="Gunesch A.P."/>
            <person name="Birkelbach J."/>
            <person name="Nuebel U."/>
            <person name="Pietschmann T."/>
            <person name="Bach T."/>
            <person name="Mueller R."/>
        </authorList>
    </citation>
    <scope>NUCLEOTIDE SEQUENCE [LARGE SCALE GENOMIC DNA]</scope>
    <source>
        <strain evidence="3 4">MSr12523</strain>
    </source>
</reference>
<evidence type="ECO:0000313" key="4">
    <source>
        <dbReference type="Proteomes" id="UP001379533"/>
    </source>
</evidence>
<dbReference type="SUPFAM" id="SSF50494">
    <property type="entry name" value="Trypsin-like serine proteases"/>
    <property type="match status" value="1"/>
</dbReference>
<accession>A0ABZ2K5J3</accession>
<feature type="compositionally biased region" description="Basic residues" evidence="1">
    <location>
        <begin position="249"/>
        <end position="258"/>
    </location>
</feature>
<gene>
    <name evidence="3" type="ORF">LZC95_39365</name>
</gene>
<proteinExistence type="predicted"/>
<keyword evidence="4" id="KW-1185">Reference proteome</keyword>